<dbReference type="InterPro" id="IPR027417">
    <property type="entry name" value="P-loop_NTPase"/>
</dbReference>
<organism evidence="5 6">
    <name type="scientific">Geodia barretti</name>
    <name type="common">Barrett's horny sponge</name>
    <dbReference type="NCBI Taxonomy" id="519541"/>
    <lineage>
        <taxon>Eukaryota</taxon>
        <taxon>Metazoa</taxon>
        <taxon>Porifera</taxon>
        <taxon>Demospongiae</taxon>
        <taxon>Heteroscleromorpha</taxon>
        <taxon>Tetractinellida</taxon>
        <taxon>Astrophorina</taxon>
        <taxon>Geodiidae</taxon>
        <taxon>Geodia</taxon>
    </lineage>
</organism>
<evidence type="ECO:0000313" key="5">
    <source>
        <dbReference type="EMBL" id="CAI8048182.1"/>
    </source>
</evidence>
<keyword evidence="6" id="KW-1185">Reference proteome</keyword>
<dbReference type="GO" id="GO:0005829">
    <property type="term" value="C:cytosol"/>
    <property type="evidence" value="ECO:0007669"/>
    <property type="project" value="TreeGrafter"/>
</dbReference>
<sequence length="197" mass="21052">MSGVCDTFRAGAFDQLKQNATKARVPFYGSYTEMDPVVIAQEGVEKSKEDSFEVIIVDTRWREHPESRTPGAFSHHPQSSAKSASPGPEAADSSEAKPEKEGPATMGETVEEGDEGEMTGVGEEEGGGGKGKEEREGGEGERAKPMEETGEQAQTSPQPEGDSAQQQATPTSSEEPMEHRHCVSCCVFSDSLTSHSV</sequence>
<dbReference type="InterPro" id="IPR022941">
    <property type="entry name" value="SRP54"/>
</dbReference>
<dbReference type="GO" id="GO:0030942">
    <property type="term" value="F:endoplasmic reticulum signal peptide binding"/>
    <property type="evidence" value="ECO:0007669"/>
    <property type="project" value="TreeGrafter"/>
</dbReference>
<evidence type="ECO:0000256" key="3">
    <source>
        <dbReference type="SAM" id="MobiDB-lite"/>
    </source>
</evidence>
<feature type="domain" description="SRP54-type proteins GTP-binding" evidence="4">
    <location>
        <begin position="5"/>
        <end position="66"/>
    </location>
</feature>
<reference evidence="5" key="1">
    <citation type="submission" date="2023-03" db="EMBL/GenBank/DDBJ databases">
        <authorList>
            <person name="Steffen K."/>
            <person name="Cardenas P."/>
        </authorList>
    </citation>
    <scope>NUCLEOTIDE SEQUENCE</scope>
</reference>
<protein>
    <submittedName>
        <fullName evidence="5">Signal recognition particle 54 kDa protein</fullName>
    </submittedName>
</protein>
<dbReference type="GO" id="GO:0003924">
    <property type="term" value="F:GTPase activity"/>
    <property type="evidence" value="ECO:0007669"/>
    <property type="project" value="InterPro"/>
</dbReference>
<dbReference type="InterPro" id="IPR000897">
    <property type="entry name" value="SRP54_GTPase_dom"/>
</dbReference>
<evidence type="ECO:0000256" key="1">
    <source>
        <dbReference type="ARBA" id="ARBA00022741"/>
    </source>
</evidence>
<dbReference type="GO" id="GO:0008312">
    <property type="term" value="F:7S RNA binding"/>
    <property type="evidence" value="ECO:0007669"/>
    <property type="project" value="TreeGrafter"/>
</dbReference>
<dbReference type="GO" id="GO:0005525">
    <property type="term" value="F:GTP binding"/>
    <property type="evidence" value="ECO:0007669"/>
    <property type="project" value="UniProtKB-KW"/>
</dbReference>
<dbReference type="Gene3D" id="3.40.50.300">
    <property type="entry name" value="P-loop containing nucleotide triphosphate hydrolases"/>
    <property type="match status" value="1"/>
</dbReference>
<keyword evidence="1" id="KW-0547">Nucleotide-binding</keyword>
<dbReference type="Pfam" id="PF00448">
    <property type="entry name" value="SRP54"/>
    <property type="match status" value="1"/>
</dbReference>
<gene>
    <name evidence="5" type="ORF">GBAR_LOCUS26603</name>
</gene>
<evidence type="ECO:0000313" key="6">
    <source>
        <dbReference type="Proteomes" id="UP001174909"/>
    </source>
</evidence>
<dbReference type="EMBL" id="CASHTH010003712">
    <property type="protein sequence ID" value="CAI8048182.1"/>
    <property type="molecule type" value="Genomic_DNA"/>
</dbReference>
<keyword evidence="2" id="KW-0342">GTP-binding</keyword>
<name>A0AA35THQ6_GEOBA</name>
<evidence type="ECO:0000259" key="4">
    <source>
        <dbReference type="Pfam" id="PF00448"/>
    </source>
</evidence>
<dbReference type="GO" id="GO:0005786">
    <property type="term" value="C:signal recognition particle, endoplasmic reticulum targeting"/>
    <property type="evidence" value="ECO:0007669"/>
    <property type="project" value="TreeGrafter"/>
</dbReference>
<feature type="compositionally biased region" description="Acidic residues" evidence="3">
    <location>
        <begin position="109"/>
        <end position="126"/>
    </location>
</feature>
<dbReference type="PANTHER" id="PTHR11564">
    <property type="entry name" value="SIGNAL RECOGNITION PARTICLE 54K PROTEIN SRP54"/>
    <property type="match status" value="1"/>
</dbReference>
<dbReference type="AlphaFoldDB" id="A0AA35THQ6"/>
<proteinExistence type="predicted"/>
<feature type="compositionally biased region" description="Polar residues" evidence="3">
    <location>
        <begin position="151"/>
        <end position="174"/>
    </location>
</feature>
<evidence type="ECO:0000256" key="2">
    <source>
        <dbReference type="ARBA" id="ARBA00023134"/>
    </source>
</evidence>
<dbReference type="PANTHER" id="PTHR11564:SF5">
    <property type="entry name" value="SIGNAL RECOGNITION PARTICLE SUBUNIT SRP54"/>
    <property type="match status" value="1"/>
</dbReference>
<feature type="compositionally biased region" description="Basic and acidic residues" evidence="3">
    <location>
        <begin position="130"/>
        <end position="147"/>
    </location>
</feature>
<accession>A0AA35THQ6</accession>
<dbReference type="GO" id="GO:0006616">
    <property type="term" value="P:SRP-dependent cotranslational protein targeting to membrane, translocation"/>
    <property type="evidence" value="ECO:0007669"/>
    <property type="project" value="TreeGrafter"/>
</dbReference>
<comment type="caution">
    <text evidence="5">The sequence shown here is derived from an EMBL/GenBank/DDBJ whole genome shotgun (WGS) entry which is preliminary data.</text>
</comment>
<dbReference type="SUPFAM" id="SSF52540">
    <property type="entry name" value="P-loop containing nucleoside triphosphate hydrolases"/>
    <property type="match status" value="1"/>
</dbReference>
<feature type="region of interest" description="Disordered" evidence="3">
    <location>
        <begin position="62"/>
        <end position="180"/>
    </location>
</feature>
<dbReference type="Proteomes" id="UP001174909">
    <property type="component" value="Unassembled WGS sequence"/>
</dbReference>